<evidence type="ECO:0000256" key="1">
    <source>
        <dbReference type="SAM" id="MobiDB-lite"/>
    </source>
</evidence>
<organism evidence="2 3">
    <name type="scientific">Halocaridina rubra</name>
    <name type="common">Hawaiian red shrimp</name>
    <dbReference type="NCBI Taxonomy" id="373956"/>
    <lineage>
        <taxon>Eukaryota</taxon>
        <taxon>Metazoa</taxon>
        <taxon>Ecdysozoa</taxon>
        <taxon>Arthropoda</taxon>
        <taxon>Crustacea</taxon>
        <taxon>Multicrustacea</taxon>
        <taxon>Malacostraca</taxon>
        <taxon>Eumalacostraca</taxon>
        <taxon>Eucarida</taxon>
        <taxon>Decapoda</taxon>
        <taxon>Pleocyemata</taxon>
        <taxon>Caridea</taxon>
        <taxon>Atyoidea</taxon>
        <taxon>Atyidae</taxon>
        <taxon>Halocaridina</taxon>
    </lineage>
</organism>
<gene>
    <name evidence="2" type="ORF">SK128_022527</name>
</gene>
<dbReference type="Proteomes" id="UP001381693">
    <property type="component" value="Unassembled WGS sequence"/>
</dbReference>
<protein>
    <submittedName>
        <fullName evidence="2">Uncharacterized protein</fullName>
    </submittedName>
</protein>
<feature type="region of interest" description="Disordered" evidence="1">
    <location>
        <begin position="53"/>
        <end position="105"/>
    </location>
</feature>
<evidence type="ECO:0000313" key="3">
    <source>
        <dbReference type="Proteomes" id="UP001381693"/>
    </source>
</evidence>
<feature type="compositionally biased region" description="Low complexity" evidence="1">
    <location>
        <begin position="60"/>
        <end position="87"/>
    </location>
</feature>
<dbReference type="AlphaFoldDB" id="A0AAN8ZZ69"/>
<accession>A0AAN8ZZ69</accession>
<keyword evidence="3" id="KW-1185">Reference proteome</keyword>
<sequence>MTDIQLSSPWFVRKGIQPQCPAPTCLCLPPFEWGSIATTVTETSPLLVSTANVTRDSSLESEPGPSTSPDDSTPSTPVQVIQVQEQVPDSRREGGRLLSLDTFRG</sequence>
<comment type="caution">
    <text evidence="2">The sequence shown here is derived from an EMBL/GenBank/DDBJ whole genome shotgun (WGS) entry which is preliminary data.</text>
</comment>
<proteinExistence type="predicted"/>
<reference evidence="2 3" key="1">
    <citation type="submission" date="2023-11" db="EMBL/GenBank/DDBJ databases">
        <title>Halocaridina rubra genome assembly.</title>
        <authorList>
            <person name="Smith C."/>
        </authorList>
    </citation>
    <scope>NUCLEOTIDE SEQUENCE [LARGE SCALE GENOMIC DNA]</scope>
    <source>
        <strain evidence="2">EP-1</strain>
        <tissue evidence="2">Whole</tissue>
    </source>
</reference>
<name>A0AAN8ZZ69_HALRR</name>
<dbReference type="EMBL" id="JAXCGZ010019275">
    <property type="protein sequence ID" value="KAK7066295.1"/>
    <property type="molecule type" value="Genomic_DNA"/>
</dbReference>
<evidence type="ECO:0000313" key="2">
    <source>
        <dbReference type="EMBL" id="KAK7066295.1"/>
    </source>
</evidence>